<dbReference type="AlphaFoldDB" id="B1FP00"/>
<dbReference type="Proteomes" id="UP000005463">
    <property type="component" value="Unassembled WGS sequence"/>
</dbReference>
<comment type="caution">
    <text evidence="2">The sequence shown here is derived from an EMBL/GenBank/DDBJ whole genome shotgun (WGS) entry which is preliminary data.</text>
</comment>
<dbReference type="RefSeq" id="WP_006754919.1">
    <property type="nucleotide sequence ID" value="NZ_ABLC01000249.1"/>
</dbReference>
<evidence type="ECO:0000313" key="3">
    <source>
        <dbReference type="Proteomes" id="UP000005463"/>
    </source>
</evidence>
<reference evidence="2 3" key="1">
    <citation type="submission" date="2008-03" db="EMBL/GenBank/DDBJ databases">
        <title>Sequencing of the draft genome and assembly of Burkholderia ambifaria IOP40-10.</title>
        <authorList>
            <consortium name="US DOE Joint Genome Institute (JGI-PGF)"/>
            <person name="Copeland A."/>
            <person name="Lucas S."/>
            <person name="Lapidus A."/>
            <person name="Glavina del Rio T."/>
            <person name="Dalin E."/>
            <person name="Tice H."/>
            <person name="Bruce D."/>
            <person name="Goodwin L."/>
            <person name="Pitluck S."/>
            <person name="Larimer F."/>
            <person name="Land M.L."/>
            <person name="Hauser L."/>
            <person name="Tiedje J."/>
            <person name="Richardson P."/>
        </authorList>
    </citation>
    <scope>NUCLEOTIDE SEQUENCE [LARGE SCALE GENOMIC DNA]</scope>
    <source>
        <strain evidence="2 3">IOP40-10</strain>
    </source>
</reference>
<dbReference type="PATRIC" id="fig|396596.7.peg.1511"/>
<dbReference type="EMBL" id="ABLC01000249">
    <property type="protein sequence ID" value="EDT00725.1"/>
    <property type="molecule type" value="Genomic_DNA"/>
</dbReference>
<proteinExistence type="predicted"/>
<evidence type="ECO:0000313" key="2">
    <source>
        <dbReference type="EMBL" id="EDT00725.1"/>
    </source>
</evidence>
<evidence type="ECO:0000256" key="1">
    <source>
        <dbReference type="SAM" id="MobiDB-lite"/>
    </source>
</evidence>
<name>B1FP00_9BURK</name>
<accession>B1FP00</accession>
<feature type="region of interest" description="Disordered" evidence="1">
    <location>
        <begin position="95"/>
        <end position="122"/>
    </location>
</feature>
<organism evidence="2 3">
    <name type="scientific">Burkholderia ambifaria IOP40-10</name>
    <dbReference type="NCBI Taxonomy" id="396596"/>
    <lineage>
        <taxon>Bacteria</taxon>
        <taxon>Pseudomonadati</taxon>
        <taxon>Pseudomonadota</taxon>
        <taxon>Betaproteobacteria</taxon>
        <taxon>Burkholderiales</taxon>
        <taxon>Burkholderiaceae</taxon>
        <taxon>Burkholderia</taxon>
        <taxon>Burkholderia cepacia complex</taxon>
    </lineage>
</organism>
<protein>
    <submittedName>
        <fullName evidence="2">Uncharacterized protein</fullName>
    </submittedName>
</protein>
<gene>
    <name evidence="2" type="ORF">BamIOP4010DRAFT_5761</name>
</gene>
<sequence length="141" mass="15977">MSISNIGQTARNYWAKITQSDRRIGAQKTERWQNTLIAIKNATQDGRELSGIFAQYKRSELENSASAAIGAVKGGDINDRKATLRKVRSDLKEIISSEKSNKKNLGRTTSAPTNEDSRLGNMRRAFDARRKWIDERLHELK</sequence>